<feature type="site" description="Histone H3K4me3 binding" evidence="8">
    <location>
        <position position="120"/>
    </location>
</feature>
<feature type="compositionally biased region" description="Low complexity" evidence="11">
    <location>
        <begin position="61"/>
        <end position="73"/>
    </location>
</feature>
<feature type="compositionally biased region" description="Basic and acidic residues" evidence="11">
    <location>
        <begin position="74"/>
        <end position="86"/>
    </location>
</feature>
<dbReference type="InterPro" id="IPR019787">
    <property type="entry name" value="Znf_PHD-finger"/>
</dbReference>
<keyword evidence="14" id="KW-1185">Reference proteome</keyword>
<dbReference type="AlphaFoldDB" id="A0A0D7BTD2"/>
<feature type="binding site" evidence="9">
    <location>
        <position position="100"/>
    </location>
    <ligand>
        <name>Zn(2+)</name>
        <dbReference type="ChEBI" id="CHEBI:29105"/>
        <label>1</label>
    </ligand>
</feature>
<dbReference type="InterPro" id="IPR011011">
    <property type="entry name" value="Znf_FYVE_PHD"/>
</dbReference>
<dbReference type="PROSITE" id="PS01359">
    <property type="entry name" value="ZF_PHD_1"/>
    <property type="match status" value="1"/>
</dbReference>
<evidence type="ECO:0000256" key="10">
    <source>
        <dbReference type="PROSITE-ProRule" id="PRU00146"/>
    </source>
</evidence>
<evidence type="ECO:0000256" key="7">
    <source>
        <dbReference type="ARBA" id="ARBA00023242"/>
    </source>
</evidence>
<evidence type="ECO:0000313" key="14">
    <source>
        <dbReference type="Proteomes" id="UP000054007"/>
    </source>
</evidence>
<feature type="binding site" evidence="9">
    <location>
        <position position="111"/>
    </location>
    <ligand>
        <name>Zn(2+)</name>
        <dbReference type="ChEBI" id="CHEBI:29105"/>
        <label>2</label>
    </ligand>
</feature>
<dbReference type="GO" id="GO:0006325">
    <property type="term" value="P:chromatin organization"/>
    <property type="evidence" value="ECO:0007669"/>
    <property type="project" value="UniProtKB-KW"/>
</dbReference>
<feature type="binding site" evidence="9">
    <location>
        <position position="122"/>
    </location>
    <ligand>
        <name>Zn(2+)</name>
        <dbReference type="ChEBI" id="CHEBI:29105"/>
        <label>1</label>
    </ligand>
</feature>
<dbReference type="GO" id="GO:0033698">
    <property type="term" value="C:Rpd3L complex"/>
    <property type="evidence" value="ECO:0007669"/>
    <property type="project" value="TreeGrafter"/>
</dbReference>
<feature type="binding site" evidence="9">
    <location>
        <position position="98"/>
    </location>
    <ligand>
        <name>Zn(2+)</name>
        <dbReference type="ChEBI" id="CHEBI:29105"/>
        <label>1</label>
    </ligand>
</feature>
<feature type="binding site" evidence="9">
    <location>
        <position position="125"/>
    </location>
    <ligand>
        <name>Zn(2+)</name>
        <dbReference type="ChEBI" id="CHEBI:29105"/>
        <label>1</label>
    </ligand>
</feature>
<comment type="similarity">
    <text evidence="2">Belongs to the ING family.</text>
</comment>
<organism evidence="13 14">
    <name type="scientific">Cylindrobasidium torrendii FP15055 ss-10</name>
    <dbReference type="NCBI Taxonomy" id="1314674"/>
    <lineage>
        <taxon>Eukaryota</taxon>
        <taxon>Fungi</taxon>
        <taxon>Dikarya</taxon>
        <taxon>Basidiomycota</taxon>
        <taxon>Agaricomycotina</taxon>
        <taxon>Agaricomycetes</taxon>
        <taxon>Agaricomycetidae</taxon>
        <taxon>Agaricales</taxon>
        <taxon>Marasmiineae</taxon>
        <taxon>Physalacriaceae</taxon>
        <taxon>Cylindrobasidium</taxon>
    </lineage>
</organism>
<dbReference type="SMART" id="SM00249">
    <property type="entry name" value="PHD"/>
    <property type="match status" value="1"/>
</dbReference>
<evidence type="ECO:0000256" key="5">
    <source>
        <dbReference type="ARBA" id="ARBA00022833"/>
    </source>
</evidence>
<evidence type="ECO:0000256" key="6">
    <source>
        <dbReference type="ARBA" id="ARBA00022853"/>
    </source>
</evidence>
<feature type="binding site" evidence="9">
    <location>
        <position position="138"/>
    </location>
    <ligand>
        <name>Zn(2+)</name>
        <dbReference type="ChEBI" id="CHEBI:29105"/>
        <label>2</label>
    </ligand>
</feature>
<evidence type="ECO:0000256" key="1">
    <source>
        <dbReference type="ARBA" id="ARBA00004123"/>
    </source>
</evidence>
<keyword evidence="4 10" id="KW-0863">Zinc-finger</keyword>
<feature type="domain" description="PHD-type" evidence="12">
    <location>
        <begin position="95"/>
        <end position="144"/>
    </location>
</feature>
<dbReference type="STRING" id="1314674.A0A0D7BTD2"/>
<dbReference type="CDD" id="cd15505">
    <property type="entry name" value="PHD_ING"/>
    <property type="match status" value="1"/>
</dbReference>
<evidence type="ECO:0000259" key="12">
    <source>
        <dbReference type="PROSITE" id="PS50016"/>
    </source>
</evidence>
<accession>A0A0D7BTD2</accession>
<keyword evidence="7" id="KW-0539">Nucleus</keyword>
<protein>
    <recommendedName>
        <fullName evidence="12">PHD-type domain-containing protein</fullName>
    </recommendedName>
</protein>
<feature type="site" description="Histone H3K4me3 binding" evidence="8">
    <location>
        <position position="112"/>
    </location>
</feature>
<evidence type="ECO:0000256" key="8">
    <source>
        <dbReference type="PIRSR" id="PIRSR628651-50"/>
    </source>
</evidence>
<dbReference type="InterPro" id="IPR001965">
    <property type="entry name" value="Znf_PHD"/>
</dbReference>
<comment type="subcellular location">
    <subcellularLocation>
        <location evidence="1">Nucleus</location>
    </subcellularLocation>
</comment>
<dbReference type="InterPro" id="IPR019786">
    <property type="entry name" value="Zinc_finger_PHD-type_CS"/>
</dbReference>
<evidence type="ECO:0000313" key="13">
    <source>
        <dbReference type="EMBL" id="KIY73434.1"/>
    </source>
</evidence>
<gene>
    <name evidence="13" type="ORF">CYLTODRAFT_417104</name>
</gene>
<dbReference type="InterPro" id="IPR028651">
    <property type="entry name" value="ING_fam"/>
</dbReference>
<dbReference type="OrthoDB" id="2505961at2759"/>
<keyword evidence="5 9" id="KW-0862">Zinc</keyword>
<name>A0A0D7BTD2_9AGAR</name>
<reference evidence="13 14" key="1">
    <citation type="journal article" date="2015" name="Fungal Genet. Biol.">
        <title>Evolution of novel wood decay mechanisms in Agaricales revealed by the genome sequences of Fistulina hepatica and Cylindrobasidium torrendii.</title>
        <authorList>
            <person name="Floudas D."/>
            <person name="Held B.W."/>
            <person name="Riley R."/>
            <person name="Nagy L.G."/>
            <person name="Koehler G."/>
            <person name="Ransdell A.S."/>
            <person name="Younus H."/>
            <person name="Chow J."/>
            <person name="Chiniquy J."/>
            <person name="Lipzen A."/>
            <person name="Tritt A."/>
            <person name="Sun H."/>
            <person name="Haridas S."/>
            <person name="LaButti K."/>
            <person name="Ohm R.A."/>
            <person name="Kues U."/>
            <person name="Blanchette R.A."/>
            <person name="Grigoriev I.V."/>
            <person name="Minto R.E."/>
            <person name="Hibbett D.S."/>
        </authorList>
    </citation>
    <scope>NUCLEOTIDE SEQUENCE [LARGE SCALE GENOMIC DNA]</scope>
    <source>
        <strain evidence="13 14">FP15055 ss-10</strain>
    </source>
</reference>
<feature type="compositionally biased region" description="Low complexity" evidence="11">
    <location>
        <begin position="1"/>
        <end position="17"/>
    </location>
</feature>
<dbReference type="GO" id="GO:0006355">
    <property type="term" value="P:regulation of DNA-templated transcription"/>
    <property type="evidence" value="ECO:0007669"/>
    <property type="project" value="TreeGrafter"/>
</dbReference>
<dbReference type="Gene3D" id="3.30.40.10">
    <property type="entry name" value="Zinc/RING finger domain, C3HC4 (zinc finger)"/>
    <property type="match status" value="1"/>
</dbReference>
<feature type="binding site" evidence="9">
    <location>
        <position position="141"/>
    </location>
    <ligand>
        <name>Zn(2+)</name>
        <dbReference type="ChEBI" id="CHEBI:29105"/>
        <label>2</label>
    </ligand>
</feature>
<dbReference type="PANTHER" id="PTHR10333">
    <property type="entry name" value="INHIBITOR OF GROWTH PROTEIN"/>
    <property type="match status" value="1"/>
</dbReference>
<evidence type="ECO:0000256" key="3">
    <source>
        <dbReference type="ARBA" id="ARBA00022723"/>
    </source>
</evidence>
<dbReference type="SUPFAM" id="SSF57903">
    <property type="entry name" value="FYVE/PHD zinc finger"/>
    <property type="match status" value="1"/>
</dbReference>
<proteinExistence type="inferred from homology"/>
<dbReference type="GO" id="GO:0070210">
    <property type="term" value="C:Rpd3L-Expanded complex"/>
    <property type="evidence" value="ECO:0007669"/>
    <property type="project" value="TreeGrafter"/>
</dbReference>
<feature type="region of interest" description="Disordered" evidence="11">
    <location>
        <begin position="1"/>
        <end position="96"/>
    </location>
</feature>
<keyword evidence="3 9" id="KW-0479">Metal-binding</keyword>
<evidence type="ECO:0000256" key="11">
    <source>
        <dbReference type="SAM" id="MobiDB-lite"/>
    </source>
</evidence>
<dbReference type="PANTHER" id="PTHR10333:SF42">
    <property type="entry name" value="INHIBITOR OF GROWTH PROTEIN 5"/>
    <property type="match status" value="1"/>
</dbReference>
<feature type="binding site" evidence="9">
    <location>
        <position position="116"/>
    </location>
    <ligand>
        <name>Zn(2+)</name>
        <dbReference type="ChEBI" id="CHEBI:29105"/>
        <label>2</label>
    </ligand>
</feature>
<sequence>MAASTKTSKAAKPATSSTPPPNTIDRDQRMATYYSNIPPLTSRHPSLPQPITPKVSSPGNSTTASITASSSSSDVERDSIVKREGDEHDEDSSDKKYCYCESEGDGEMIGCDGAACHREWFHLSCLKMSRAPKGAWFCKECRLSR</sequence>
<dbReference type="InterPro" id="IPR013083">
    <property type="entry name" value="Znf_RING/FYVE/PHD"/>
</dbReference>
<dbReference type="Pfam" id="PF23011">
    <property type="entry name" value="PHD-1st_NSD"/>
    <property type="match status" value="1"/>
</dbReference>
<dbReference type="InterPro" id="IPR059153">
    <property type="entry name" value="NSD_PHD-1st"/>
</dbReference>
<evidence type="ECO:0000256" key="4">
    <source>
        <dbReference type="ARBA" id="ARBA00022771"/>
    </source>
</evidence>
<feature type="site" description="Histone H3K4me3 binding" evidence="8">
    <location>
        <position position="97"/>
    </location>
</feature>
<dbReference type="GO" id="GO:0008270">
    <property type="term" value="F:zinc ion binding"/>
    <property type="evidence" value="ECO:0007669"/>
    <property type="project" value="UniProtKB-KW"/>
</dbReference>
<dbReference type="PROSITE" id="PS50016">
    <property type="entry name" value="ZF_PHD_2"/>
    <property type="match status" value="1"/>
</dbReference>
<evidence type="ECO:0000256" key="2">
    <source>
        <dbReference type="ARBA" id="ARBA00010210"/>
    </source>
</evidence>
<keyword evidence="6" id="KW-0156">Chromatin regulator</keyword>
<evidence type="ECO:0000256" key="9">
    <source>
        <dbReference type="PIRSR" id="PIRSR628651-51"/>
    </source>
</evidence>
<dbReference type="EMBL" id="KN880436">
    <property type="protein sequence ID" value="KIY73434.1"/>
    <property type="molecule type" value="Genomic_DNA"/>
</dbReference>
<feature type="site" description="Histone H3K4me3 binding" evidence="8">
    <location>
        <position position="108"/>
    </location>
</feature>
<dbReference type="Proteomes" id="UP000054007">
    <property type="component" value="Unassembled WGS sequence"/>
</dbReference>